<dbReference type="EMBL" id="AAGW02039892">
    <property type="status" value="NOT_ANNOTATED_CDS"/>
    <property type="molecule type" value="Genomic_DNA"/>
</dbReference>
<dbReference type="PANTHER" id="PTHR23048">
    <property type="entry name" value="MYOSIN LIGHT CHAIN 1, 3"/>
    <property type="match status" value="1"/>
</dbReference>
<protein>
    <submittedName>
        <fullName evidence="7">Myosin light chain 4</fullName>
    </submittedName>
</protein>
<dbReference type="InterPro" id="IPR002048">
    <property type="entry name" value="EF_hand_dom"/>
</dbReference>
<dbReference type="FunCoup" id="A0A5F9CVL7">
    <property type="interactions" value="29"/>
</dbReference>
<name>A0A5F9CVL7_RABIT</name>
<dbReference type="Bgee" id="ENSOCUG00000010829">
    <property type="expression patterns" value="Expressed in embryo and 17 other cell types or tissues"/>
</dbReference>
<evidence type="ECO:0000256" key="5">
    <source>
        <dbReference type="SAM" id="MobiDB-lite"/>
    </source>
</evidence>
<reference evidence="7 8" key="1">
    <citation type="journal article" date="2011" name="Nature">
        <title>A high-resolution map of human evolutionary constraint using 29 mammals.</title>
        <authorList>
            <person name="Lindblad-Toh K."/>
            <person name="Garber M."/>
            <person name="Zuk O."/>
            <person name="Lin M.F."/>
            <person name="Parker B.J."/>
            <person name="Washietl S."/>
            <person name="Kheradpour P."/>
            <person name="Ernst J."/>
            <person name="Jordan G."/>
            <person name="Mauceli E."/>
            <person name="Ward L.D."/>
            <person name="Lowe C.B."/>
            <person name="Holloway A.K."/>
            <person name="Clamp M."/>
            <person name="Gnerre S."/>
            <person name="Alfoldi J."/>
            <person name="Beal K."/>
            <person name="Chang J."/>
            <person name="Clawson H."/>
            <person name="Cuff J."/>
            <person name="Di Palma F."/>
            <person name="Fitzgerald S."/>
            <person name="Flicek P."/>
            <person name="Guttman M."/>
            <person name="Hubisz M.J."/>
            <person name="Jaffe D.B."/>
            <person name="Jungreis I."/>
            <person name="Kent W.J."/>
            <person name="Kostka D."/>
            <person name="Lara M."/>
            <person name="Martins A.L."/>
            <person name="Massingham T."/>
            <person name="Moltke I."/>
            <person name="Raney B.J."/>
            <person name="Rasmussen M.D."/>
            <person name="Robinson J."/>
            <person name="Stark A."/>
            <person name="Vilella A.J."/>
            <person name="Wen J."/>
            <person name="Xie X."/>
            <person name="Zody M.C."/>
            <person name="Baldwin J."/>
            <person name="Bloom T."/>
            <person name="Chin C.W."/>
            <person name="Heiman D."/>
            <person name="Nicol R."/>
            <person name="Nusbaum C."/>
            <person name="Young S."/>
            <person name="Wilkinson J."/>
            <person name="Worley K.C."/>
            <person name="Kovar C.L."/>
            <person name="Muzny D.M."/>
            <person name="Gibbs R.A."/>
            <person name="Cree A."/>
            <person name="Dihn H.H."/>
            <person name="Fowler G."/>
            <person name="Jhangiani S."/>
            <person name="Joshi V."/>
            <person name="Lee S."/>
            <person name="Lewis L.R."/>
            <person name="Nazareth L.V."/>
            <person name="Okwuonu G."/>
            <person name="Santibanez J."/>
            <person name="Warren W.C."/>
            <person name="Mardis E.R."/>
            <person name="Weinstock G.M."/>
            <person name="Wilson R.K."/>
            <person name="Delehaunty K."/>
            <person name="Dooling D."/>
            <person name="Fronik C."/>
            <person name="Fulton L."/>
            <person name="Fulton B."/>
            <person name="Graves T."/>
            <person name="Minx P."/>
            <person name="Sodergren E."/>
            <person name="Birney E."/>
            <person name="Margulies E.H."/>
            <person name="Herrero J."/>
            <person name="Green E.D."/>
            <person name="Haussler D."/>
            <person name="Siepel A."/>
            <person name="Goldman N."/>
            <person name="Pollard K.S."/>
            <person name="Pedersen J.S."/>
            <person name="Lander E.S."/>
            <person name="Kellis M."/>
        </authorList>
    </citation>
    <scope>NUCLEOTIDE SEQUENCE [LARGE SCALE GENOMIC DNA]</scope>
    <source>
        <strain evidence="7 8">Thorbecke inbred</strain>
    </source>
</reference>
<gene>
    <name evidence="7" type="primary">MYL4</name>
</gene>
<dbReference type="PROSITE" id="PS50222">
    <property type="entry name" value="EF_HAND_2"/>
    <property type="match status" value="1"/>
</dbReference>
<dbReference type="SUPFAM" id="SSF47473">
    <property type="entry name" value="EF-hand"/>
    <property type="match status" value="1"/>
</dbReference>
<feature type="domain" description="EF-hand" evidence="6">
    <location>
        <begin position="128"/>
        <end position="163"/>
    </location>
</feature>
<dbReference type="GO" id="GO:0005509">
    <property type="term" value="F:calcium ion binding"/>
    <property type="evidence" value="ECO:0007669"/>
    <property type="project" value="InterPro"/>
</dbReference>
<dbReference type="PANTHER" id="PTHR23048:SF1">
    <property type="entry name" value="MYOSIN LIGHT CHAIN 4"/>
    <property type="match status" value="1"/>
</dbReference>
<evidence type="ECO:0000313" key="7">
    <source>
        <dbReference type="Ensembl" id="ENSOCUP00000037806.1"/>
    </source>
</evidence>
<evidence type="ECO:0000256" key="2">
    <source>
        <dbReference type="ARBA" id="ARBA00023123"/>
    </source>
</evidence>
<reference evidence="7" key="2">
    <citation type="submission" date="2025-08" db="UniProtKB">
        <authorList>
            <consortium name="Ensembl"/>
        </authorList>
    </citation>
    <scope>IDENTIFICATION</scope>
    <source>
        <strain evidence="7">Thorbecke</strain>
    </source>
</reference>
<feature type="compositionally biased region" description="Basic and acidic residues" evidence="5">
    <location>
        <begin position="1"/>
        <end position="13"/>
    </location>
</feature>
<keyword evidence="4" id="KW-0514">Muscle protein</keyword>
<organism evidence="7 8">
    <name type="scientific">Oryctolagus cuniculus</name>
    <name type="common">Rabbit</name>
    <dbReference type="NCBI Taxonomy" id="9986"/>
    <lineage>
        <taxon>Eukaryota</taxon>
        <taxon>Metazoa</taxon>
        <taxon>Chordata</taxon>
        <taxon>Craniata</taxon>
        <taxon>Vertebrata</taxon>
        <taxon>Euteleostomi</taxon>
        <taxon>Mammalia</taxon>
        <taxon>Eutheria</taxon>
        <taxon>Euarchontoglires</taxon>
        <taxon>Glires</taxon>
        <taxon>Lagomorpha</taxon>
        <taxon>Leporidae</taxon>
        <taxon>Oryctolagus</taxon>
    </lineage>
</organism>
<dbReference type="InterPro" id="IPR011992">
    <property type="entry name" value="EF-hand-dom_pair"/>
</dbReference>
<dbReference type="InterPro" id="IPR050230">
    <property type="entry name" value="CALM/Myosin/TropC-like"/>
</dbReference>
<dbReference type="GO" id="GO:0002026">
    <property type="term" value="P:regulation of the force of heart contraction"/>
    <property type="evidence" value="ECO:0007669"/>
    <property type="project" value="Ensembl"/>
</dbReference>
<sequence>MPPKKPEPKKEAAKSAPATAPAAAPASAPEPPRDLAFDPKSVKIDFTADQIEEFKEAFSLFDRTPTGEMKITYGQCGDVLRALGQNPTNTEVLRVLGKPKPEDMNAKTLDFETFLPILQHISRNKEQGTYEDFVEGLRVFDKESNGTVMGAELRHVLATLGEKMTEAEVEQVLAGHEDANGCINYEGIRPCLAPQGTQGWEGRRSLSWAGSGAGCRHRVDFGGPHPGSKH</sequence>
<accession>A0A5F9CVL7</accession>
<keyword evidence="8" id="KW-1185">Reference proteome</keyword>
<dbReference type="GO" id="GO:0051015">
    <property type="term" value="F:actin filament binding"/>
    <property type="evidence" value="ECO:0007669"/>
    <property type="project" value="Ensembl"/>
</dbReference>
<dbReference type="GO" id="GO:0003785">
    <property type="term" value="F:actin monomer binding"/>
    <property type="evidence" value="ECO:0007669"/>
    <property type="project" value="Ensembl"/>
</dbReference>
<dbReference type="GO" id="GO:0031672">
    <property type="term" value="C:A band"/>
    <property type="evidence" value="ECO:0007669"/>
    <property type="project" value="Ensembl"/>
</dbReference>
<keyword evidence="2" id="KW-0518">Myosin</keyword>
<dbReference type="Proteomes" id="UP000001811">
    <property type="component" value="Chromosome 19"/>
</dbReference>
<evidence type="ECO:0000256" key="4">
    <source>
        <dbReference type="ARBA" id="ARBA00023179"/>
    </source>
</evidence>
<dbReference type="Ensembl" id="ENSOCUT00000051704.1">
    <property type="protein sequence ID" value="ENSOCUP00000037806.1"/>
    <property type="gene ID" value="ENSOCUG00000010829.4"/>
</dbReference>
<reference evidence="7" key="3">
    <citation type="submission" date="2025-09" db="UniProtKB">
        <authorList>
            <consortium name="Ensembl"/>
        </authorList>
    </citation>
    <scope>IDENTIFICATION</scope>
    <source>
        <strain evidence="7">Thorbecke</strain>
    </source>
</reference>
<keyword evidence="3" id="KW-0505">Motor protein</keyword>
<dbReference type="SMR" id="A0A5F9CVL7"/>
<dbReference type="AlphaFoldDB" id="A0A5F9CVL7"/>
<dbReference type="Gene3D" id="1.10.238.10">
    <property type="entry name" value="EF-hand"/>
    <property type="match status" value="2"/>
</dbReference>
<comment type="subunit">
    <text evidence="1">Myosin is a hexamer of 2 heavy chains and 4 light chains.</text>
</comment>
<dbReference type="InParanoid" id="A0A5F9CVL7"/>
<evidence type="ECO:0000313" key="8">
    <source>
        <dbReference type="Proteomes" id="UP000001811"/>
    </source>
</evidence>
<proteinExistence type="predicted"/>
<evidence type="ECO:0000259" key="6">
    <source>
        <dbReference type="PROSITE" id="PS50222"/>
    </source>
</evidence>
<evidence type="ECO:0000256" key="3">
    <source>
        <dbReference type="ARBA" id="ARBA00023175"/>
    </source>
</evidence>
<feature type="compositionally biased region" description="Low complexity" evidence="5">
    <location>
        <begin position="14"/>
        <end position="27"/>
    </location>
</feature>
<dbReference type="GeneTree" id="ENSGT01030000234570"/>
<dbReference type="GO" id="GO:0060048">
    <property type="term" value="P:cardiac muscle contraction"/>
    <property type="evidence" value="ECO:0007669"/>
    <property type="project" value="Ensembl"/>
</dbReference>
<feature type="region of interest" description="Disordered" evidence="5">
    <location>
        <begin position="1"/>
        <end position="39"/>
    </location>
</feature>
<dbReference type="STRING" id="9986.ENSOCUP00000037806"/>
<evidence type="ECO:0000256" key="1">
    <source>
        <dbReference type="ARBA" id="ARBA00011445"/>
    </source>
</evidence>
<dbReference type="CDD" id="cd00051">
    <property type="entry name" value="EFh"/>
    <property type="match status" value="1"/>
</dbReference>
<dbReference type="FunFam" id="1.10.238.10:FF:000056">
    <property type="entry name" value="Myosin light chain 1 skeletal"/>
    <property type="match status" value="1"/>
</dbReference>
<dbReference type="GO" id="GO:0016460">
    <property type="term" value="C:myosin II complex"/>
    <property type="evidence" value="ECO:0007669"/>
    <property type="project" value="TreeGrafter"/>
</dbReference>